<proteinExistence type="predicted"/>
<sequence>MSSRCALATRPFTSVTSITSTTSASLAIPAALASLVPALGALLLGIALGACERRVDEPLPLTPSSNVGDVAPPASTGTPPASTVERDAGRCIRPTPSTPERPSPRLTGPDPACPEDPTGPFQLATGKVTFLEAKAPDVTVEIARREQERARGLMYRTSMAENRGMIFVFQQRNNHSFWMHNTCIPLDMLFIDSDGTIVGIEENTPTLTDSTFDVGCPSTYVLELNAGWARRHGVVAGQKVRLEGI</sequence>
<keyword evidence="2" id="KW-0812">Transmembrane</keyword>
<evidence type="ECO:0000313" key="3">
    <source>
        <dbReference type="EMBL" id="CAN94489.1"/>
    </source>
</evidence>
<feature type="compositionally biased region" description="Low complexity" evidence="1">
    <location>
        <begin position="71"/>
        <end position="83"/>
    </location>
</feature>
<dbReference type="EMBL" id="AM746676">
    <property type="protein sequence ID" value="CAN94489.1"/>
    <property type="molecule type" value="Genomic_DNA"/>
</dbReference>
<evidence type="ECO:0000256" key="1">
    <source>
        <dbReference type="SAM" id="MobiDB-lite"/>
    </source>
</evidence>
<accession>A9F2I4</accession>
<dbReference type="PANTHER" id="PTHR37953">
    <property type="entry name" value="UPF0127 PROTEIN MJ1496"/>
    <property type="match status" value="1"/>
</dbReference>
<evidence type="ECO:0000256" key="2">
    <source>
        <dbReference type="SAM" id="Phobius"/>
    </source>
</evidence>
<dbReference type="KEGG" id="scl:sce4326"/>
<reference evidence="3 4" key="1">
    <citation type="journal article" date="2007" name="Nat. Biotechnol.">
        <title>Complete genome sequence of the myxobacterium Sorangium cellulosum.</title>
        <authorList>
            <person name="Schneiker S."/>
            <person name="Perlova O."/>
            <person name="Kaiser O."/>
            <person name="Gerth K."/>
            <person name="Alici A."/>
            <person name="Altmeyer M.O."/>
            <person name="Bartels D."/>
            <person name="Bekel T."/>
            <person name="Beyer S."/>
            <person name="Bode E."/>
            <person name="Bode H.B."/>
            <person name="Bolten C.J."/>
            <person name="Choudhuri J.V."/>
            <person name="Doss S."/>
            <person name="Elnakady Y.A."/>
            <person name="Frank B."/>
            <person name="Gaigalat L."/>
            <person name="Goesmann A."/>
            <person name="Groeger C."/>
            <person name="Gross F."/>
            <person name="Jelsbak L."/>
            <person name="Jelsbak L."/>
            <person name="Kalinowski J."/>
            <person name="Kegler C."/>
            <person name="Knauber T."/>
            <person name="Konietzny S."/>
            <person name="Kopp M."/>
            <person name="Krause L."/>
            <person name="Krug D."/>
            <person name="Linke B."/>
            <person name="Mahmud T."/>
            <person name="Martinez-Arias R."/>
            <person name="McHardy A.C."/>
            <person name="Merai M."/>
            <person name="Meyer F."/>
            <person name="Mormann S."/>
            <person name="Munoz-Dorado J."/>
            <person name="Perez J."/>
            <person name="Pradella S."/>
            <person name="Rachid S."/>
            <person name="Raddatz G."/>
            <person name="Rosenau F."/>
            <person name="Rueckert C."/>
            <person name="Sasse F."/>
            <person name="Scharfe M."/>
            <person name="Schuster S.C."/>
            <person name="Suen G."/>
            <person name="Treuner-Lange A."/>
            <person name="Velicer G.J."/>
            <person name="Vorholter F.-J."/>
            <person name="Weissman K.J."/>
            <person name="Welch R.D."/>
            <person name="Wenzel S.C."/>
            <person name="Whitworth D.E."/>
            <person name="Wilhelm S."/>
            <person name="Wittmann C."/>
            <person name="Bloecker H."/>
            <person name="Puehler A."/>
            <person name="Mueller R."/>
        </authorList>
    </citation>
    <scope>NUCLEOTIDE SEQUENCE [LARGE SCALE GENOMIC DNA]</scope>
    <source>
        <strain evidence="4">So ce56</strain>
    </source>
</reference>
<organism evidence="3 4">
    <name type="scientific">Sorangium cellulosum (strain So ce56)</name>
    <name type="common">Polyangium cellulosum (strain So ce56)</name>
    <dbReference type="NCBI Taxonomy" id="448385"/>
    <lineage>
        <taxon>Bacteria</taxon>
        <taxon>Pseudomonadati</taxon>
        <taxon>Myxococcota</taxon>
        <taxon>Polyangia</taxon>
        <taxon>Polyangiales</taxon>
        <taxon>Polyangiaceae</taxon>
        <taxon>Sorangium</taxon>
    </lineage>
</organism>
<dbReference type="HOGENOM" id="CLU_1133010_0_0_7"/>
<dbReference type="Pfam" id="PF02643">
    <property type="entry name" value="DUF192"/>
    <property type="match status" value="1"/>
</dbReference>
<dbReference type="InterPro" id="IPR038695">
    <property type="entry name" value="Saro_0823-like_sf"/>
</dbReference>
<name>A9F2I4_SORC5</name>
<keyword evidence="2" id="KW-0472">Membrane</keyword>
<dbReference type="OrthoDB" id="5526466at2"/>
<keyword evidence="2" id="KW-1133">Transmembrane helix</keyword>
<feature type="region of interest" description="Disordered" evidence="1">
    <location>
        <begin position="59"/>
        <end position="118"/>
    </location>
</feature>
<dbReference type="InterPro" id="IPR003795">
    <property type="entry name" value="DUF192"/>
</dbReference>
<keyword evidence="4" id="KW-1185">Reference proteome</keyword>
<dbReference type="RefSeq" id="WP_012236958.1">
    <property type="nucleotide sequence ID" value="NC_010162.1"/>
</dbReference>
<gene>
    <name evidence="3" type="ordered locus">sce4326</name>
</gene>
<protein>
    <submittedName>
        <fullName evidence="3">Secreted protein</fullName>
    </submittedName>
</protein>
<dbReference type="eggNOG" id="COG1430">
    <property type="taxonomic scope" value="Bacteria"/>
</dbReference>
<dbReference type="BioCyc" id="SCEL448385:SCE_RS22225-MONOMER"/>
<dbReference type="AlphaFoldDB" id="A9F2I4"/>
<evidence type="ECO:0000313" key="4">
    <source>
        <dbReference type="Proteomes" id="UP000002139"/>
    </source>
</evidence>
<feature type="transmembrane region" description="Helical" evidence="2">
    <location>
        <begin position="26"/>
        <end position="51"/>
    </location>
</feature>
<dbReference type="PANTHER" id="PTHR37953:SF1">
    <property type="entry name" value="UPF0127 PROTEIN MJ1496"/>
    <property type="match status" value="1"/>
</dbReference>
<dbReference type="Gene3D" id="2.60.120.1140">
    <property type="entry name" value="Protein of unknown function DUF192"/>
    <property type="match status" value="1"/>
</dbReference>
<dbReference type="Proteomes" id="UP000002139">
    <property type="component" value="Chromosome"/>
</dbReference>